<keyword evidence="2" id="KW-1185">Reference proteome</keyword>
<dbReference type="AlphaFoldDB" id="A0A433DD43"/>
<organism evidence="1 2">
    <name type="scientific">Jimgerdemannia flammicorona</name>
    <dbReference type="NCBI Taxonomy" id="994334"/>
    <lineage>
        <taxon>Eukaryota</taxon>
        <taxon>Fungi</taxon>
        <taxon>Fungi incertae sedis</taxon>
        <taxon>Mucoromycota</taxon>
        <taxon>Mucoromycotina</taxon>
        <taxon>Endogonomycetes</taxon>
        <taxon>Endogonales</taxon>
        <taxon>Endogonaceae</taxon>
        <taxon>Jimgerdemannia</taxon>
    </lineage>
</organism>
<evidence type="ECO:0000313" key="1">
    <source>
        <dbReference type="EMBL" id="RUP48736.1"/>
    </source>
</evidence>
<name>A0A433DD43_9FUNG</name>
<proteinExistence type="predicted"/>
<dbReference type="EMBL" id="RBNI01003014">
    <property type="protein sequence ID" value="RUP48736.1"/>
    <property type="molecule type" value="Genomic_DNA"/>
</dbReference>
<gene>
    <name evidence="1" type="ORF">BC936DRAFT_144090</name>
</gene>
<reference evidence="1 2" key="1">
    <citation type="journal article" date="2018" name="New Phytol.">
        <title>Phylogenomics of Endogonaceae and evolution of mycorrhizas within Mucoromycota.</title>
        <authorList>
            <person name="Chang Y."/>
            <person name="Desiro A."/>
            <person name="Na H."/>
            <person name="Sandor L."/>
            <person name="Lipzen A."/>
            <person name="Clum A."/>
            <person name="Barry K."/>
            <person name="Grigoriev I.V."/>
            <person name="Martin F.M."/>
            <person name="Stajich J.E."/>
            <person name="Smith M.E."/>
            <person name="Bonito G."/>
            <person name="Spatafora J.W."/>
        </authorList>
    </citation>
    <scope>NUCLEOTIDE SEQUENCE [LARGE SCALE GENOMIC DNA]</scope>
    <source>
        <strain evidence="1 2">GMNB39</strain>
    </source>
</reference>
<sequence length="65" mass="7888">MEKYIARAFHQDPTVRPGRRVQTTLRIKAVRDGRRTLVSGHASRSIQWRWGRWRLCCRTRLRNNR</sequence>
<evidence type="ECO:0000313" key="2">
    <source>
        <dbReference type="Proteomes" id="UP000268093"/>
    </source>
</evidence>
<comment type="caution">
    <text evidence="1">The sequence shown here is derived from an EMBL/GenBank/DDBJ whole genome shotgun (WGS) entry which is preliminary data.</text>
</comment>
<dbReference type="Proteomes" id="UP000268093">
    <property type="component" value="Unassembled WGS sequence"/>
</dbReference>
<protein>
    <submittedName>
        <fullName evidence="1">Uncharacterized protein</fullName>
    </submittedName>
</protein>
<accession>A0A433DD43</accession>